<keyword evidence="3 6" id="KW-0812">Transmembrane</keyword>
<feature type="transmembrane region" description="Helical" evidence="6">
    <location>
        <begin position="322"/>
        <end position="345"/>
    </location>
</feature>
<organism evidence="7 8">
    <name type="scientific">Mucilaginibacter defluvii</name>
    <dbReference type="NCBI Taxonomy" id="1196019"/>
    <lineage>
        <taxon>Bacteria</taxon>
        <taxon>Pseudomonadati</taxon>
        <taxon>Bacteroidota</taxon>
        <taxon>Sphingobacteriia</taxon>
        <taxon>Sphingobacteriales</taxon>
        <taxon>Sphingobacteriaceae</taxon>
        <taxon>Mucilaginibacter</taxon>
    </lineage>
</organism>
<feature type="transmembrane region" description="Helical" evidence="6">
    <location>
        <begin position="14"/>
        <end position="35"/>
    </location>
</feature>
<keyword evidence="8" id="KW-1185">Reference proteome</keyword>
<evidence type="ECO:0000256" key="2">
    <source>
        <dbReference type="ARBA" id="ARBA00022475"/>
    </source>
</evidence>
<dbReference type="PANTHER" id="PTHR30250">
    <property type="entry name" value="PST FAMILY PREDICTED COLANIC ACID TRANSPORTER"/>
    <property type="match status" value="1"/>
</dbReference>
<keyword evidence="5 6" id="KW-0472">Membrane</keyword>
<name>A0ABP9FWG7_9SPHI</name>
<reference evidence="8" key="1">
    <citation type="journal article" date="2019" name="Int. J. Syst. Evol. Microbiol.">
        <title>The Global Catalogue of Microorganisms (GCM) 10K type strain sequencing project: providing services to taxonomists for standard genome sequencing and annotation.</title>
        <authorList>
            <consortium name="The Broad Institute Genomics Platform"/>
            <consortium name="The Broad Institute Genome Sequencing Center for Infectious Disease"/>
            <person name="Wu L."/>
            <person name="Ma J."/>
        </authorList>
    </citation>
    <scope>NUCLEOTIDE SEQUENCE [LARGE SCALE GENOMIC DNA]</scope>
    <source>
        <strain evidence="8">JCM 18283</strain>
    </source>
</reference>
<feature type="transmembrane region" description="Helical" evidence="6">
    <location>
        <begin position="47"/>
        <end position="65"/>
    </location>
</feature>
<feature type="transmembrane region" description="Helical" evidence="6">
    <location>
        <begin position="77"/>
        <end position="102"/>
    </location>
</feature>
<protein>
    <recommendedName>
        <fullName evidence="9">O-antigen/teichoic acid export membrane protein</fullName>
    </recommendedName>
</protein>
<feature type="transmembrane region" description="Helical" evidence="6">
    <location>
        <begin position="108"/>
        <end position="124"/>
    </location>
</feature>
<evidence type="ECO:0000256" key="4">
    <source>
        <dbReference type="ARBA" id="ARBA00022989"/>
    </source>
</evidence>
<dbReference type="RefSeq" id="WP_345330279.1">
    <property type="nucleotide sequence ID" value="NZ_BAABJI010000002.1"/>
</dbReference>
<feature type="transmembrane region" description="Helical" evidence="6">
    <location>
        <begin position="289"/>
        <end position="310"/>
    </location>
</feature>
<feature type="transmembrane region" description="Helical" evidence="6">
    <location>
        <begin position="244"/>
        <end position="262"/>
    </location>
</feature>
<comment type="caution">
    <text evidence="7">The sequence shown here is derived from an EMBL/GenBank/DDBJ whole genome shotgun (WGS) entry which is preliminary data.</text>
</comment>
<dbReference type="InterPro" id="IPR050833">
    <property type="entry name" value="Poly_Biosynth_Transport"/>
</dbReference>
<proteinExistence type="predicted"/>
<feature type="transmembrane region" description="Helical" evidence="6">
    <location>
        <begin position="175"/>
        <end position="195"/>
    </location>
</feature>
<evidence type="ECO:0000313" key="8">
    <source>
        <dbReference type="Proteomes" id="UP001501436"/>
    </source>
</evidence>
<dbReference type="PANTHER" id="PTHR30250:SF11">
    <property type="entry name" value="O-ANTIGEN TRANSPORTER-RELATED"/>
    <property type="match status" value="1"/>
</dbReference>
<evidence type="ECO:0000256" key="5">
    <source>
        <dbReference type="ARBA" id="ARBA00023136"/>
    </source>
</evidence>
<gene>
    <name evidence="7" type="ORF">GCM10023313_13990</name>
</gene>
<keyword evidence="2" id="KW-1003">Cell membrane</keyword>
<accession>A0ABP9FWG7</accession>
<dbReference type="Proteomes" id="UP001501436">
    <property type="component" value="Unassembled WGS sequence"/>
</dbReference>
<evidence type="ECO:0000313" key="7">
    <source>
        <dbReference type="EMBL" id="GAA4912154.1"/>
    </source>
</evidence>
<feature type="transmembrane region" description="Helical" evidence="6">
    <location>
        <begin position="383"/>
        <end position="402"/>
    </location>
</feature>
<dbReference type="EMBL" id="BAABJI010000002">
    <property type="protein sequence ID" value="GAA4912154.1"/>
    <property type="molecule type" value="Genomic_DNA"/>
</dbReference>
<evidence type="ECO:0000256" key="1">
    <source>
        <dbReference type="ARBA" id="ARBA00004651"/>
    </source>
</evidence>
<feature type="transmembrane region" description="Helical" evidence="6">
    <location>
        <begin position="357"/>
        <end position="377"/>
    </location>
</feature>
<evidence type="ECO:0000256" key="6">
    <source>
        <dbReference type="SAM" id="Phobius"/>
    </source>
</evidence>
<evidence type="ECO:0008006" key="9">
    <source>
        <dbReference type="Google" id="ProtNLM"/>
    </source>
</evidence>
<keyword evidence="4 6" id="KW-1133">Transmembrane helix</keyword>
<comment type="subcellular location">
    <subcellularLocation>
        <location evidence="1">Cell membrane</location>
        <topology evidence="1">Multi-pass membrane protein</topology>
    </subcellularLocation>
</comment>
<evidence type="ECO:0000256" key="3">
    <source>
        <dbReference type="ARBA" id="ARBA00022692"/>
    </source>
</evidence>
<feature type="transmembrane region" description="Helical" evidence="6">
    <location>
        <begin position="145"/>
        <end position="163"/>
    </location>
</feature>
<feature type="transmembrane region" description="Helical" evidence="6">
    <location>
        <begin position="207"/>
        <end position="224"/>
    </location>
</feature>
<sequence>MLKKVFQKGISKNYYWAFLGNLASAASQWVVLMLISKLYGTAQMGSYSLALAWILPLYAFFSLQIRNIHVADQANSYGFNLFFQLRLLGAVLFFITVCLIGVLFYKHILLVFVFGGLFKVFEMISDMIHAEFHKRSKNEVYGKMLLLRAVLAIALNLLLFRALPSFQVGLISLPIAYLITMLIDFRLLGNLGISISFDINKPMLKKLAGTGILTGLSLLLLYLLPNIPRFILEKFRNSFELGLYSGYSALVIFSRIFVQSVVQNSLPRLARHYDEDNLSGFLSILKKEGLMVTVLGLLQFSLLPIANWLFPILFNRDFIGNNMLLSLIFCGSIFSFIAFVLNNGINAMKMFSIQLPVYSILTILSLVLGWLIIPYYGLNGAGMVYLLMNILLCIMLISTMLFRLKSRQKAIHNQLTTRLEVC</sequence>